<dbReference type="EMBL" id="CP017641">
    <property type="protein sequence ID" value="APZ95229.1"/>
    <property type="molecule type" value="Genomic_DNA"/>
</dbReference>
<dbReference type="OrthoDB" id="9757607at2"/>
<dbReference type="InterPro" id="IPR033114">
    <property type="entry name" value="HNH_CAS9"/>
</dbReference>
<keyword evidence="8 12" id="KW-0051">Antiviral defense</keyword>
<evidence type="ECO:0000256" key="8">
    <source>
        <dbReference type="ARBA" id="ARBA00023118"/>
    </source>
</evidence>
<dbReference type="GO" id="GO:0043571">
    <property type="term" value="P:maintenance of CRISPR repeat elements"/>
    <property type="evidence" value="ECO:0007669"/>
    <property type="project" value="UniProtKB-UniRule"/>
</dbReference>
<evidence type="ECO:0000256" key="4">
    <source>
        <dbReference type="ARBA" id="ARBA00022759"/>
    </source>
</evidence>
<dbReference type="GO" id="GO:0016787">
    <property type="term" value="F:hydrolase activity"/>
    <property type="evidence" value="ECO:0007669"/>
    <property type="project" value="UniProtKB-KW"/>
</dbReference>
<dbReference type="NCBIfam" id="TIGR01865">
    <property type="entry name" value="cas_Csn1"/>
    <property type="match status" value="1"/>
</dbReference>
<keyword evidence="16" id="KW-1185">Reference proteome</keyword>
<dbReference type="GO" id="GO:0046872">
    <property type="term" value="F:metal ion binding"/>
    <property type="evidence" value="ECO:0007669"/>
    <property type="project" value="UniProtKB-UniRule"/>
</dbReference>
<protein>
    <recommendedName>
        <fullName evidence="12">CRISPR-associated endonuclease Cas9</fullName>
        <ecNumber evidence="12">3.1.-.-</ecNumber>
    </recommendedName>
</protein>
<evidence type="ECO:0000256" key="1">
    <source>
        <dbReference type="ARBA" id="ARBA00001946"/>
    </source>
</evidence>
<evidence type="ECO:0000256" key="7">
    <source>
        <dbReference type="ARBA" id="ARBA00022884"/>
    </source>
</evidence>
<evidence type="ECO:0000256" key="13">
    <source>
        <dbReference type="SAM" id="MobiDB-lite"/>
    </source>
</evidence>
<feature type="active site" description="For RuvC-like nuclease domain" evidence="12">
    <location>
        <position position="8"/>
    </location>
</feature>
<gene>
    <name evidence="12" type="primary">cas9</name>
    <name evidence="15" type="ORF">Fuma_04885</name>
</gene>
<dbReference type="InterPro" id="IPR003615">
    <property type="entry name" value="HNH_nuc"/>
</dbReference>
<comment type="caution">
    <text evidence="12">Lacks conserved residue(s) required for the propagation of feature annotation.</text>
</comment>
<keyword evidence="7 12" id="KW-0694">RNA-binding</keyword>
<dbReference type="GO" id="GO:0004519">
    <property type="term" value="F:endonuclease activity"/>
    <property type="evidence" value="ECO:0007669"/>
    <property type="project" value="UniProtKB-UniRule"/>
</dbReference>
<evidence type="ECO:0000256" key="2">
    <source>
        <dbReference type="ARBA" id="ARBA00022722"/>
    </source>
</evidence>
<comment type="subunit">
    <text evidence="11 12">Monomer. Binds crRNA and tracrRNA.</text>
</comment>
<evidence type="ECO:0000256" key="5">
    <source>
        <dbReference type="ARBA" id="ARBA00022801"/>
    </source>
</evidence>
<keyword evidence="9 12" id="KW-0238">DNA-binding</keyword>
<evidence type="ECO:0000256" key="11">
    <source>
        <dbReference type="ARBA" id="ARBA00046380"/>
    </source>
</evidence>
<feature type="region of interest" description="Disordered" evidence="13">
    <location>
        <begin position="51"/>
        <end position="76"/>
    </location>
</feature>
<dbReference type="RefSeq" id="WP_077026422.1">
    <property type="nucleotide sequence ID" value="NZ_CP017641.1"/>
</dbReference>
<keyword evidence="4 12" id="KW-0255">Endonuclease</keyword>
<dbReference type="PROSITE" id="PS51749">
    <property type="entry name" value="HNH_CAS9"/>
    <property type="match status" value="1"/>
</dbReference>
<comment type="domain">
    <text evidence="12">Has 2 endonuclease domains. The discontinuous RuvC-like domain cleaves the target DNA noncomplementary to crRNA while the HNH nuclease domain cleaves the target DNA complementary to crRNA.</text>
</comment>
<name>A0A1P8WMF3_9PLAN</name>
<keyword evidence="10" id="KW-0464">Manganese</keyword>
<dbReference type="GO" id="GO:0051607">
    <property type="term" value="P:defense response to virus"/>
    <property type="evidence" value="ECO:0007669"/>
    <property type="project" value="UniProtKB-UniRule"/>
</dbReference>
<evidence type="ECO:0000259" key="14">
    <source>
        <dbReference type="PROSITE" id="PS51749"/>
    </source>
</evidence>
<dbReference type="InterPro" id="IPR036397">
    <property type="entry name" value="RNaseH_sf"/>
</dbReference>
<proteinExistence type="inferred from homology"/>
<comment type="function">
    <text evidence="12">CRISPR (clustered regularly interspaced short palindromic repeat) is an adaptive immune system that provides protection against mobile genetic elements (viruses, transposable elements and conjugative plasmids). CRISPR clusters contain spacers, sequences complementary to antecedent mobile elements, and target invading nucleic acids. CRISPR clusters are transcribed and processed into CRISPR RNA (crRNA). In type II CRISPR systems correct processing of pre-crRNA requires a trans-encoded small RNA (tracrRNA), endogenous ribonuclease 3 (rnc) and this protein. The tracrRNA serves as a guide for ribonuclease 3-aided processing of pre-crRNA. Subsequently Cas9/crRNA/tracrRNA endonucleolytically cleaves linear or circular dsDNA target complementary to the spacer; Cas9 is inactive in the absence of the 2 guide RNAs (gRNA). Cas9 recognizes the protospacer adjacent motif (PAM) in the CRISPR repeat sequences to help distinguish self versus nonself, as targets within the bacterial CRISPR locus do not have PAMs. PAM recognition is also required for catalytic activity.</text>
</comment>
<keyword evidence="3" id="KW-0479">Metal-binding</keyword>
<evidence type="ECO:0000313" key="16">
    <source>
        <dbReference type="Proteomes" id="UP000187735"/>
    </source>
</evidence>
<dbReference type="Pfam" id="PF18470">
    <property type="entry name" value="Cas9_a"/>
    <property type="match status" value="1"/>
</dbReference>
<sequence>MNYILGLDLGSASLGWAVLECTEVDGSLQPTRIERTGVRIFEAGVEGDIEQGRDASRAAKRREARQPRRQNWRTQQRKRKLFRLLQQHGLLPASEKDDAISRKAVFDQLDKELTEKHITEGDHTAHQHLPYLLRMLASGAKVKPFELGRAIYSLAQRRGFLSNRKADTDEKEDGVVKASISELGGQIAGRTIAQTFVEDISPDHEDPGRQRIRQRYTAREMFHDEFNRIRKQQQPHFDLADNDWDTVYKTIFFQRPLKSQRHRIGRCEIDGGQRCLDALDVFQQFRIWHAVQNLRLADAYSLGRDGRLTLEEQQKIVDALQTQATMTWGKVVTLLGLKRGTKFTIQEWNTKGLTGHRTNSAMMHVFGDEWLDRPLEERDAITKEVVYFRKPSAMRKRGQEAWGLSEEQAALLPSTRLEEAHARHSAATLAIFVERMSRGEDYSTIRKDITGKDDSEPLDQLPPLSKAGLDITNPAVIRGLTELRKVVNELVRQYGKPIGIRIELSRSLKNSRDKRIKLHKDNEDRRKRREKAIEGILKQIPGRYSGNDIEKWLLAEECGWHCPYTGRPISPSTLLGSQPQFDIEHIFPRRYLDNSFSNKTLCYHEFNRNVKKNQTAFDACSGLDSWDEILQRVNNFDGPVAALKRKRFLTAAKEIPDGFTSKHLNDNRYNAVVAKKYVAMLYGGLSDADGSQRVFAVTGGHTALLRREWGLNSILSGTEEKTRDDHRHHAVDAVVIALTDPARIQALVNAAELAEKKASRRFYEAVQDPWPKFSSKVADSINEIVVSHRPTRTLPGALHAESIYSKPHIDKDGNTNHRIRKHITKLSATELKKDKIVDPAIRDLVKAKLKELGESNPAKAFAEEKNHPFLTAKDGRKIPIHKVRVFADKKPRAIAKNERQRYVASGKDSNFASMIYAVVDKDGHEIKWEHKVITRLEAHERKTRNRTVNGEKVLLPDPTDFNDDKKRVFKFALCKNDTVMLEGPDGDDVICRIQKISQAEIQLCPLATPSVQGKARSKWNQIQSIDNLRKWNLRTVLISPTGIEHR</sequence>
<comment type="cofactor">
    <cofactor evidence="1">
        <name>Mg(2+)</name>
        <dbReference type="ChEBI" id="CHEBI:18420"/>
    </cofactor>
</comment>
<keyword evidence="5 12" id="KW-0378">Hydrolase</keyword>
<dbReference type="EC" id="3.1.-.-" evidence="12"/>
<evidence type="ECO:0000256" key="3">
    <source>
        <dbReference type="ARBA" id="ARBA00022723"/>
    </source>
</evidence>
<evidence type="ECO:0000256" key="10">
    <source>
        <dbReference type="ARBA" id="ARBA00023211"/>
    </source>
</evidence>
<evidence type="ECO:0000256" key="9">
    <source>
        <dbReference type="ARBA" id="ARBA00023125"/>
    </source>
</evidence>
<dbReference type="KEGG" id="fmr:Fuma_04885"/>
<keyword evidence="6" id="KW-0460">Magnesium</keyword>
<dbReference type="GO" id="GO:0003723">
    <property type="term" value="F:RNA binding"/>
    <property type="evidence" value="ECO:0007669"/>
    <property type="project" value="UniProtKB-UniRule"/>
</dbReference>
<feature type="compositionally biased region" description="Basic residues" evidence="13">
    <location>
        <begin position="58"/>
        <end position="76"/>
    </location>
</feature>
<evidence type="ECO:0000313" key="15">
    <source>
        <dbReference type="EMBL" id="APZ95229.1"/>
    </source>
</evidence>
<evidence type="ECO:0000256" key="6">
    <source>
        <dbReference type="ARBA" id="ARBA00022842"/>
    </source>
</evidence>
<dbReference type="InterPro" id="IPR028629">
    <property type="entry name" value="Cas9"/>
</dbReference>
<reference evidence="15 16" key="1">
    <citation type="journal article" date="2016" name="Front. Microbiol.">
        <title>Fuerstia marisgermanicae gen. nov., sp. nov., an Unusual Member of the Phylum Planctomycetes from the German Wadden Sea.</title>
        <authorList>
            <person name="Kohn T."/>
            <person name="Heuer A."/>
            <person name="Jogler M."/>
            <person name="Vollmers J."/>
            <person name="Boedeker C."/>
            <person name="Bunk B."/>
            <person name="Rast P."/>
            <person name="Borchert D."/>
            <person name="Glockner I."/>
            <person name="Freese H.M."/>
            <person name="Klenk H.P."/>
            <person name="Overmann J."/>
            <person name="Kaster A.K."/>
            <person name="Rohde M."/>
            <person name="Wiegand S."/>
            <person name="Jogler C."/>
        </authorList>
    </citation>
    <scope>NUCLEOTIDE SEQUENCE [LARGE SCALE GENOMIC DNA]</scope>
    <source>
        <strain evidence="15 16">NH11</strain>
    </source>
</reference>
<accession>A0A1P8WMF3</accession>
<dbReference type="STRING" id="1891926.Fuma_04885"/>
<dbReference type="HAMAP" id="MF_01480">
    <property type="entry name" value="Cas9"/>
    <property type="match status" value="1"/>
</dbReference>
<dbReference type="Pfam" id="PF18541">
    <property type="entry name" value="RuvC_III"/>
    <property type="match status" value="1"/>
</dbReference>
<feature type="active site" description="Proton acceptor for HNH nuclease domain" evidence="12">
    <location>
        <position position="585"/>
    </location>
</feature>
<feature type="domain" description="HNH Cas9-type" evidence="14">
    <location>
        <begin position="511"/>
        <end position="664"/>
    </location>
</feature>
<evidence type="ECO:0000256" key="12">
    <source>
        <dbReference type="HAMAP-Rule" id="MF_01480"/>
    </source>
</evidence>
<dbReference type="Proteomes" id="UP000187735">
    <property type="component" value="Chromosome"/>
</dbReference>
<dbReference type="Pfam" id="PF13395">
    <property type="entry name" value="HNH_4"/>
    <property type="match status" value="1"/>
</dbReference>
<dbReference type="Gene3D" id="3.30.420.10">
    <property type="entry name" value="Ribonuclease H-like superfamily/Ribonuclease H"/>
    <property type="match status" value="3"/>
</dbReference>
<dbReference type="GO" id="GO:0003677">
    <property type="term" value="F:DNA binding"/>
    <property type="evidence" value="ECO:0007669"/>
    <property type="project" value="UniProtKB-UniRule"/>
</dbReference>
<dbReference type="InterPro" id="IPR041383">
    <property type="entry name" value="RuvC_III"/>
</dbReference>
<keyword evidence="2 12" id="KW-0540">Nuclease</keyword>
<dbReference type="AlphaFoldDB" id="A0A1P8WMF3"/>
<organism evidence="15 16">
    <name type="scientific">Fuerstiella marisgermanici</name>
    <dbReference type="NCBI Taxonomy" id="1891926"/>
    <lineage>
        <taxon>Bacteria</taxon>
        <taxon>Pseudomonadati</taxon>
        <taxon>Planctomycetota</taxon>
        <taxon>Planctomycetia</taxon>
        <taxon>Planctomycetales</taxon>
        <taxon>Planctomycetaceae</taxon>
        <taxon>Fuerstiella</taxon>
    </lineage>
</organism>
<comment type="similarity">
    <text evidence="12">Belongs to the CRISPR-associated Cas9 family.</text>
</comment>
<dbReference type="InterPro" id="IPR040619">
    <property type="entry name" value="Cas9_alpha-helical_lobe"/>
</dbReference>